<feature type="domain" description="HTH myb-type" evidence="3">
    <location>
        <begin position="62"/>
        <end position="116"/>
    </location>
</feature>
<dbReference type="PANTHER" id="PTHR45614">
    <property type="entry name" value="MYB PROTEIN-RELATED"/>
    <property type="match status" value="1"/>
</dbReference>
<evidence type="ECO:0000259" key="3">
    <source>
        <dbReference type="PROSITE" id="PS51294"/>
    </source>
</evidence>
<sequence length="196" mass="23861">MLNSIDSQRKHPRKQFSQEEDADLIRFVESYRGTEIKWKEISLKMKDRSIRQCKERWEKYLNPSLSVDPWTPEEDDVIINMFYEFGPKWTLISNMLENRTDIMVRNRWNVINRKVLKTHKKKNKDKKNKNTRKTKNKKSQINEKQIDSNKDKKAHVQVEEKKDSFKLFNETFNQFDMNDIDQFIEVNDVVDFNMFF</sequence>
<evidence type="ECO:0008006" key="6">
    <source>
        <dbReference type="Google" id="ProtNLM"/>
    </source>
</evidence>
<dbReference type="SUPFAM" id="SSF46689">
    <property type="entry name" value="Homeodomain-like"/>
    <property type="match status" value="1"/>
</dbReference>
<protein>
    <recommendedName>
        <fullName evidence="6">Myb-like DNA-binding domain containing protein</fullName>
    </recommendedName>
</protein>
<proteinExistence type="predicted"/>
<comment type="caution">
    <text evidence="4">The sequence shown here is derived from an EMBL/GenBank/DDBJ whole genome shotgun (WGS) entry which is preliminary data.</text>
</comment>
<name>A0ABR2K9E9_9EUKA</name>
<evidence type="ECO:0000313" key="4">
    <source>
        <dbReference type="EMBL" id="KAK8887102.1"/>
    </source>
</evidence>
<evidence type="ECO:0000313" key="5">
    <source>
        <dbReference type="Proteomes" id="UP001470230"/>
    </source>
</evidence>
<dbReference type="InterPro" id="IPR017930">
    <property type="entry name" value="Myb_dom"/>
</dbReference>
<dbReference type="PROSITE" id="PS50090">
    <property type="entry name" value="MYB_LIKE"/>
    <property type="match status" value="2"/>
</dbReference>
<dbReference type="Proteomes" id="UP001470230">
    <property type="component" value="Unassembled WGS sequence"/>
</dbReference>
<reference evidence="4 5" key="1">
    <citation type="submission" date="2024-04" db="EMBL/GenBank/DDBJ databases">
        <title>Tritrichomonas musculus Genome.</title>
        <authorList>
            <person name="Alves-Ferreira E."/>
            <person name="Grigg M."/>
            <person name="Lorenzi H."/>
            <person name="Galac M."/>
        </authorList>
    </citation>
    <scope>NUCLEOTIDE SEQUENCE [LARGE SCALE GENOMIC DNA]</scope>
    <source>
        <strain evidence="4 5">EAF2021</strain>
    </source>
</reference>
<feature type="compositionally biased region" description="Basic and acidic residues" evidence="1">
    <location>
        <begin position="140"/>
        <end position="155"/>
    </location>
</feature>
<dbReference type="Pfam" id="PF13921">
    <property type="entry name" value="Myb_DNA-bind_6"/>
    <property type="match status" value="1"/>
</dbReference>
<dbReference type="InterPro" id="IPR009057">
    <property type="entry name" value="Homeodomain-like_sf"/>
</dbReference>
<dbReference type="SMART" id="SM00717">
    <property type="entry name" value="SANT"/>
    <property type="match status" value="2"/>
</dbReference>
<feature type="compositionally biased region" description="Basic residues" evidence="1">
    <location>
        <begin position="119"/>
        <end position="138"/>
    </location>
</feature>
<organism evidence="4 5">
    <name type="scientific">Tritrichomonas musculus</name>
    <dbReference type="NCBI Taxonomy" id="1915356"/>
    <lineage>
        <taxon>Eukaryota</taxon>
        <taxon>Metamonada</taxon>
        <taxon>Parabasalia</taxon>
        <taxon>Tritrichomonadida</taxon>
        <taxon>Tritrichomonadidae</taxon>
        <taxon>Tritrichomonas</taxon>
    </lineage>
</organism>
<dbReference type="PANTHER" id="PTHR45614:SF253">
    <property type="entry name" value="CHROMOSOME UNDETERMINED SCAFFOLD_38, WHOLE GENOME SHOTGUN SEQUENCE"/>
    <property type="match status" value="1"/>
</dbReference>
<dbReference type="EMBL" id="JAPFFF010000006">
    <property type="protein sequence ID" value="KAK8887102.1"/>
    <property type="molecule type" value="Genomic_DNA"/>
</dbReference>
<feature type="domain" description="Myb-like" evidence="2">
    <location>
        <begin position="8"/>
        <end position="61"/>
    </location>
</feature>
<evidence type="ECO:0000256" key="1">
    <source>
        <dbReference type="SAM" id="MobiDB-lite"/>
    </source>
</evidence>
<feature type="domain" description="HTH myb-type" evidence="3">
    <location>
        <begin position="8"/>
        <end position="61"/>
    </location>
</feature>
<evidence type="ECO:0000259" key="2">
    <source>
        <dbReference type="PROSITE" id="PS50090"/>
    </source>
</evidence>
<dbReference type="InterPro" id="IPR050560">
    <property type="entry name" value="MYB_TF"/>
</dbReference>
<dbReference type="CDD" id="cd00167">
    <property type="entry name" value="SANT"/>
    <property type="match status" value="2"/>
</dbReference>
<dbReference type="Gene3D" id="1.10.10.60">
    <property type="entry name" value="Homeodomain-like"/>
    <property type="match status" value="2"/>
</dbReference>
<feature type="domain" description="Myb-like" evidence="2">
    <location>
        <begin position="62"/>
        <end position="112"/>
    </location>
</feature>
<accession>A0ABR2K9E9</accession>
<dbReference type="InterPro" id="IPR001005">
    <property type="entry name" value="SANT/Myb"/>
</dbReference>
<dbReference type="PROSITE" id="PS51294">
    <property type="entry name" value="HTH_MYB"/>
    <property type="match status" value="2"/>
</dbReference>
<keyword evidence="5" id="KW-1185">Reference proteome</keyword>
<gene>
    <name evidence="4" type="ORF">M9Y10_038139</name>
</gene>
<feature type="region of interest" description="Disordered" evidence="1">
    <location>
        <begin position="119"/>
        <end position="155"/>
    </location>
</feature>